<dbReference type="AlphaFoldDB" id="A0A344TQ34"/>
<protein>
    <submittedName>
        <fullName evidence="2">Uncharacterized protein</fullName>
    </submittedName>
</protein>
<keyword evidence="1" id="KW-0812">Transmembrane</keyword>
<dbReference type="OrthoDB" id="910263at2"/>
<dbReference type="EMBL" id="CP030850">
    <property type="protein sequence ID" value="AXE20755.1"/>
    <property type="molecule type" value="Genomic_DNA"/>
</dbReference>
<feature type="transmembrane region" description="Helical" evidence="1">
    <location>
        <begin position="242"/>
        <end position="260"/>
    </location>
</feature>
<gene>
    <name evidence="2" type="ORF">DR864_24985</name>
</gene>
<feature type="transmembrane region" description="Helical" evidence="1">
    <location>
        <begin position="340"/>
        <end position="360"/>
    </location>
</feature>
<sequence>MFFSRLQFDDCPHYFWIFGHVLLGVFSIWLILRQKPLADWLFFTLIFAITGTMRLPVFLFNYQIDVDEAQVLAQGITLAVDPVIYQSVDPTTGGPLTSYFLAIFAHLFPLDFQFAHILGWLLTLAALFMVYKAAQRLQLGSTVQLAMLPFIALISFSQTTDFVHFYSEALSILVLSISVWFLTRWSYHKNFTNIELISFGLLMGLLPLCKIQAVPMAFAVGVFACIQIFLFQKSKFFRYSSLMIGSILVVWASWSLFLWANDVFDDFVTFYIKANFQYKDNLASATRRSHLVNFFRLPYVIARGSSNFEWVFLPLCLLFLIFAYVSVYRKKISYFSKMDSYFWLMLVAYLAMTDIAVTRTGSFYPHYYHFLFLPFLLLMSLFLKHIPTWSRWLILSAQLGFLYLLLQNIAHDRTTNEYPFYGRNQDISDSKIVASILKYGKKGDYLAVWGWSCNYFVDTQMPQGVNENHTTRSAISQPLQPIYLERYLKDLKRTHPPIFVDAVSEKAIWINDRSKYGHDCFPTLAKYIADNYTLKEELENVRIYVRNQKGNLIQ</sequence>
<feature type="transmembrane region" description="Helical" evidence="1">
    <location>
        <begin position="213"/>
        <end position="230"/>
    </location>
</feature>
<keyword evidence="1" id="KW-1133">Transmembrane helix</keyword>
<evidence type="ECO:0000313" key="2">
    <source>
        <dbReference type="EMBL" id="AXE20755.1"/>
    </source>
</evidence>
<proteinExistence type="predicted"/>
<keyword evidence="1" id="KW-0472">Membrane</keyword>
<feature type="transmembrane region" description="Helical" evidence="1">
    <location>
        <begin position="39"/>
        <end position="60"/>
    </location>
</feature>
<dbReference type="KEGG" id="run:DR864_24985"/>
<feature type="transmembrane region" description="Helical" evidence="1">
    <location>
        <begin position="13"/>
        <end position="32"/>
    </location>
</feature>
<feature type="transmembrane region" description="Helical" evidence="1">
    <location>
        <begin position="310"/>
        <end position="328"/>
    </location>
</feature>
<feature type="transmembrane region" description="Helical" evidence="1">
    <location>
        <begin position="99"/>
        <end position="130"/>
    </location>
</feature>
<feature type="transmembrane region" description="Helical" evidence="1">
    <location>
        <begin position="162"/>
        <end position="183"/>
    </location>
</feature>
<name>A0A344TQ34_9BACT</name>
<evidence type="ECO:0000256" key="1">
    <source>
        <dbReference type="SAM" id="Phobius"/>
    </source>
</evidence>
<feature type="transmembrane region" description="Helical" evidence="1">
    <location>
        <begin position="392"/>
        <end position="410"/>
    </location>
</feature>
<dbReference type="RefSeq" id="WP_114069517.1">
    <property type="nucleotide sequence ID" value="NZ_CP030850.1"/>
</dbReference>
<accession>A0A344TQ34</accession>
<organism evidence="2 3">
    <name type="scientific">Runella rosea</name>
    <dbReference type="NCBI Taxonomy" id="2259595"/>
    <lineage>
        <taxon>Bacteria</taxon>
        <taxon>Pseudomonadati</taxon>
        <taxon>Bacteroidota</taxon>
        <taxon>Cytophagia</taxon>
        <taxon>Cytophagales</taxon>
        <taxon>Spirosomataceae</taxon>
        <taxon>Runella</taxon>
    </lineage>
</organism>
<dbReference type="Proteomes" id="UP000251993">
    <property type="component" value="Chromosome"/>
</dbReference>
<keyword evidence="3" id="KW-1185">Reference proteome</keyword>
<evidence type="ECO:0000313" key="3">
    <source>
        <dbReference type="Proteomes" id="UP000251993"/>
    </source>
</evidence>
<reference evidence="2 3" key="1">
    <citation type="submission" date="2018-07" db="EMBL/GenBank/DDBJ databases">
        <title>Genome sequencing of Runella.</title>
        <authorList>
            <person name="Baek M.-G."/>
            <person name="Yi H."/>
        </authorList>
    </citation>
    <scope>NUCLEOTIDE SEQUENCE [LARGE SCALE GENOMIC DNA]</scope>
    <source>
        <strain evidence="2 3">HYN0085</strain>
    </source>
</reference>